<keyword evidence="6" id="KW-0539">Nucleus</keyword>
<evidence type="ECO:0000256" key="3">
    <source>
        <dbReference type="ARBA" id="ARBA00008105"/>
    </source>
</evidence>
<evidence type="ECO:0000313" key="11">
    <source>
        <dbReference type="Proteomes" id="UP000224006"/>
    </source>
</evidence>
<keyword evidence="11" id="KW-1185">Reference proteome</keyword>
<feature type="compositionally biased region" description="Low complexity" evidence="8">
    <location>
        <begin position="40"/>
        <end position="53"/>
    </location>
</feature>
<feature type="compositionally biased region" description="Low complexity" evidence="8">
    <location>
        <begin position="310"/>
        <end position="338"/>
    </location>
</feature>
<dbReference type="SUPFAM" id="SSF53032">
    <property type="entry name" value="tRNA-intron endonuclease catalytic domain-like"/>
    <property type="match status" value="1"/>
</dbReference>
<evidence type="ECO:0000256" key="4">
    <source>
        <dbReference type="ARBA" id="ARBA00012573"/>
    </source>
</evidence>
<feature type="compositionally biased region" description="Polar residues" evidence="8">
    <location>
        <begin position="254"/>
        <end position="268"/>
    </location>
</feature>
<dbReference type="Proteomes" id="UP000224006">
    <property type="component" value="Chromosome II"/>
</dbReference>
<dbReference type="InterPro" id="IPR006677">
    <property type="entry name" value="tRNA_intron_Endonuc_cat-like"/>
</dbReference>
<dbReference type="KEGG" id="bbes:BESB_037600"/>
<dbReference type="GO" id="GO:0032040">
    <property type="term" value="C:small-subunit processome"/>
    <property type="evidence" value="ECO:0007669"/>
    <property type="project" value="InterPro"/>
</dbReference>
<evidence type="ECO:0000259" key="9">
    <source>
        <dbReference type="Pfam" id="PF01974"/>
    </source>
</evidence>
<keyword evidence="5" id="KW-0698">rRNA processing</keyword>
<dbReference type="EMBL" id="NWUJ01000002">
    <property type="protein sequence ID" value="PFH37302.1"/>
    <property type="molecule type" value="Genomic_DNA"/>
</dbReference>
<dbReference type="InterPro" id="IPR011856">
    <property type="entry name" value="tRNA_endonuc-like_dom_sf"/>
</dbReference>
<dbReference type="AlphaFoldDB" id="A0A2A9MNM9"/>
<dbReference type="GO" id="GO:0006364">
    <property type="term" value="P:rRNA processing"/>
    <property type="evidence" value="ECO:0007669"/>
    <property type="project" value="UniProtKB-KW"/>
</dbReference>
<dbReference type="GeneID" id="40308741"/>
<feature type="region of interest" description="Disordered" evidence="8">
    <location>
        <begin position="489"/>
        <end position="611"/>
    </location>
</feature>
<dbReference type="Gene3D" id="3.40.1350.10">
    <property type="match status" value="1"/>
</dbReference>
<comment type="subcellular location">
    <subcellularLocation>
        <location evidence="1">Nucleus</location>
        <location evidence="1">Nucleolus</location>
    </subcellularLocation>
</comment>
<accession>A0A2A9MNM9</accession>
<dbReference type="Pfam" id="PF03998">
    <property type="entry name" value="Utp11"/>
    <property type="match status" value="2"/>
</dbReference>
<gene>
    <name evidence="10" type="ORF">BESB_037600</name>
</gene>
<feature type="domain" description="tRNA intron endonuclease catalytic" evidence="9">
    <location>
        <begin position="126"/>
        <end position="232"/>
    </location>
</feature>
<feature type="region of interest" description="Disordered" evidence="8">
    <location>
        <begin position="307"/>
        <end position="429"/>
    </location>
</feature>
<dbReference type="OrthoDB" id="29058at2759"/>
<evidence type="ECO:0000313" key="10">
    <source>
        <dbReference type="EMBL" id="PFH37302.1"/>
    </source>
</evidence>
<dbReference type="PANTHER" id="PTHR12838:SF0">
    <property type="entry name" value="U3 SMALL NUCLEOLAR RNA-ASSOCIATED PROTEIN 11-RELATED"/>
    <property type="match status" value="1"/>
</dbReference>
<dbReference type="GO" id="GO:0000213">
    <property type="term" value="F:tRNA-intron lyase activity"/>
    <property type="evidence" value="ECO:0007669"/>
    <property type="project" value="UniProtKB-EC"/>
</dbReference>
<dbReference type="CDD" id="cd22363">
    <property type="entry name" value="tRNA-intron_lyase_C"/>
    <property type="match status" value="1"/>
</dbReference>
<feature type="compositionally biased region" description="Basic residues" evidence="8">
    <location>
        <begin position="599"/>
        <end position="610"/>
    </location>
</feature>
<proteinExistence type="inferred from homology"/>
<evidence type="ECO:0000256" key="5">
    <source>
        <dbReference type="ARBA" id="ARBA00022552"/>
    </source>
</evidence>
<dbReference type="InterPro" id="IPR036167">
    <property type="entry name" value="tRNA_intron_Endo_cat-like_sf"/>
</dbReference>
<evidence type="ECO:0000256" key="8">
    <source>
        <dbReference type="SAM" id="MobiDB-lite"/>
    </source>
</evidence>
<sequence length="670" mass="71945">MESKTPSIAQPRPLPVKRRKAQSSSDSLGSRPRLTGTACSGSLSSQSSSLPTVTSSSLTVLPLSSWPFVSLSEAASSASAPLPPSVSSLSADAHLSASLPSGVSPRQPPSASYSCRLCYACLRASLRRRLEAAGWLVDSGLKFGVDFILYSRSKDHSHADLGVLLIPYEQATHLAASSLAGASVSSPSSAAASSWFIAGQEASAVLCRVTWRDVVAAARLCLSVSKRLLLAVPFIPATRARTANDAANLSLCKQSEGPAQTRTSSNDTLGEPGESVFLYASSRDSSHISKPPSWLSAACPDSARTAAAPAVSSESRLEPSSASASAGACPSSARAPGGEEQCACRSSAREADRKKRATHETSQLSLEAESETDAGEARREGDTTKAGLQEGIETRQGGVPSHRSTDEENRMSGSKNLIQRRAYRERTQDLRRAQKYPFLEKKKDWNLRAMRHKTQQQLVAHLAEKARTRNEEEFSFRMLKAKQGALLAFGDPQNGTSVALDDGAEDDLDGDHHRKPNGEDSRDEGEESGGQSESCDVSSEEESGDGEDEEAAECRWLSRARSRQLSDDAASLAYEEPHSMDGLSDLSGPAYSEDEAAARRHLTPKQKGAKRVQTWLDDLEQDTQHAKRLAKLAAKLQLKNDLAGKGRRKLVREGSGNVLPVYKWSAERKK</sequence>
<protein>
    <recommendedName>
        <fullName evidence="4">tRNA-intron lyase</fullName>
        <ecNumber evidence="4">4.6.1.16</ecNumber>
    </recommendedName>
</protein>
<evidence type="ECO:0000256" key="7">
    <source>
        <dbReference type="ARBA" id="ARBA00034031"/>
    </source>
</evidence>
<comment type="similarity">
    <text evidence="3">Belongs to the UTP11 family.</text>
</comment>
<dbReference type="VEuPathDB" id="ToxoDB:BESB_037600"/>
<dbReference type="PANTHER" id="PTHR12838">
    <property type="entry name" value="U3 SMALL NUCLEOLAR RNA-ASSOCIATED PROTEIN 11"/>
    <property type="match status" value="1"/>
</dbReference>
<comment type="catalytic activity">
    <reaction evidence="7">
        <text>pretRNA = a 3'-half-tRNA molecule with a 5'-OH end + a 5'-half-tRNA molecule with a 2',3'-cyclic phosphate end + an intron with a 2',3'-cyclic phosphate and a 5'-hydroxyl terminus.</text>
        <dbReference type="EC" id="4.6.1.16"/>
    </reaction>
</comment>
<evidence type="ECO:0000256" key="1">
    <source>
        <dbReference type="ARBA" id="ARBA00004604"/>
    </source>
</evidence>
<feature type="region of interest" description="Disordered" evidence="8">
    <location>
        <begin position="1"/>
        <end position="53"/>
    </location>
</feature>
<feature type="compositionally biased region" description="Basic and acidic residues" evidence="8">
    <location>
        <begin position="510"/>
        <end position="520"/>
    </location>
</feature>
<comment type="similarity">
    <text evidence="2">Belongs to the tRNA-intron endonuclease family.</text>
</comment>
<dbReference type="EC" id="4.6.1.16" evidence="4"/>
<dbReference type="RefSeq" id="XP_029221311.1">
    <property type="nucleotide sequence ID" value="XM_029362346.1"/>
</dbReference>
<dbReference type="Pfam" id="PF01974">
    <property type="entry name" value="tRNA_int_endo"/>
    <property type="match status" value="1"/>
</dbReference>
<name>A0A2A9MNM9_BESBE</name>
<dbReference type="GO" id="GO:0006388">
    <property type="term" value="P:tRNA splicing, via endonucleolytic cleavage and ligation"/>
    <property type="evidence" value="ECO:0007669"/>
    <property type="project" value="InterPro"/>
</dbReference>
<organism evidence="10 11">
    <name type="scientific">Besnoitia besnoiti</name>
    <name type="common">Apicomplexan protozoan</name>
    <dbReference type="NCBI Taxonomy" id="94643"/>
    <lineage>
        <taxon>Eukaryota</taxon>
        <taxon>Sar</taxon>
        <taxon>Alveolata</taxon>
        <taxon>Apicomplexa</taxon>
        <taxon>Conoidasida</taxon>
        <taxon>Coccidia</taxon>
        <taxon>Eucoccidiorida</taxon>
        <taxon>Eimeriorina</taxon>
        <taxon>Sarcocystidae</taxon>
        <taxon>Besnoitia</taxon>
    </lineage>
</organism>
<dbReference type="STRING" id="94643.A0A2A9MNM9"/>
<dbReference type="GO" id="GO:0003676">
    <property type="term" value="F:nucleic acid binding"/>
    <property type="evidence" value="ECO:0007669"/>
    <property type="project" value="InterPro"/>
</dbReference>
<feature type="compositionally biased region" description="Acidic residues" evidence="8">
    <location>
        <begin position="538"/>
        <end position="551"/>
    </location>
</feature>
<evidence type="ECO:0000256" key="6">
    <source>
        <dbReference type="ARBA" id="ARBA00023242"/>
    </source>
</evidence>
<feature type="region of interest" description="Disordered" evidence="8">
    <location>
        <begin position="254"/>
        <end position="273"/>
    </location>
</feature>
<reference evidence="10 11" key="1">
    <citation type="submission" date="2017-09" db="EMBL/GenBank/DDBJ databases">
        <title>Genome sequencing of Besnoitia besnoiti strain Bb-Ger1.</title>
        <authorList>
            <person name="Schares G."/>
            <person name="Venepally P."/>
            <person name="Lorenzi H.A."/>
        </authorList>
    </citation>
    <scope>NUCLEOTIDE SEQUENCE [LARGE SCALE GENOMIC DNA]</scope>
    <source>
        <strain evidence="10 11">Bb-Ger1</strain>
    </source>
</reference>
<evidence type="ECO:0000256" key="2">
    <source>
        <dbReference type="ARBA" id="ARBA00008078"/>
    </source>
</evidence>
<comment type="caution">
    <text evidence="10">The sequence shown here is derived from an EMBL/GenBank/DDBJ whole genome shotgun (WGS) entry which is preliminary data.</text>
</comment>
<dbReference type="InterPro" id="IPR007144">
    <property type="entry name" value="SSU_processome_Utp11"/>
</dbReference>